<keyword evidence="3" id="KW-1185">Reference proteome</keyword>
<dbReference type="Pfam" id="PF11154">
    <property type="entry name" value="DUF2934"/>
    <property type="match status" value="1"/>
</dbReference>
<evidence type="ECO:0000313" key="3">
    <source>
        <dbReference type="Proteomes" id="UP000217265"/>
    </source>
</evidence>
<dbReference type="InterPro" id="IPR021327">
    <property type="entry name" value="DUF2934"/>
</dbReference>
<sequence>MNSEPVVPSHTSRFSKTEGFADSPDPRVAGLVSVSAVQRKEISLRAFSMWEEAGRPDDRSLAHWLAAEAEILHRPLTSGS</sequence>
<organism evidence="2 3">
    <name type="scientific">Nibricoccus aquaticus</name>
    <dbReference type="NCBI Taxonomy" id="2576891"/>
    <lineage>
        <taxon>Bacteria</taxon>
        <taxon>Pseudomonadati</taxon>
        <taxon>Verrucomicrobiota</taxon>
        <taxon>Opitutia</taxon>
        <taxon>Opitutales</taxon>
        <taxon>Opitutaceae</taxon>
        <taxon>Nibricoccus</taxon>
    </lineage>
</organism>
<reference evidence="2 3" key="1">
    <citation type="submission" date="2017-09" db="EMBL/GenBank/DDBJ databases">
        <title>Complete genome sequence of Verrucomicrobial strain HZ-65, isolated from freshwater.</title>
        <authorList>
            <person name="Choi A."/>
        </authorList>
    </citation>
    <scope>NUCLEOTIDE SEQUENCE [LARGE SCALE GENOMIC DNA]</scope>
    <source>
        <strain evidence="2 3">HZ-65</strain>
    </source>
</reference>
<feature type="compositionally biased region" description="Polar residues" evidence="1">
    <location>
        <begin position="1"/>
        <end position="14"/>
    </location>
</feature>
<gene>
    <name evidence="2" type="ORF">CMV30_03775</name>
</gene>
<dbReference type="Proteomes" id="UP000217265">
    <property type="component" value="Chromosome"/>
</dbReference>
<protein>
    <recommendedName>
        <fullName evidence="4">DUF2934 domain-containing protein</fullName>
    </recommendedName>
</protein>
<name>A0A290Q3A0_9BACT</name>
<dbReference type="OrthoDB" id="200347at2"/>
<accession>A0A290Q3A0</accession>
<proteinExistence type="predicted"/>
<dbReference type="KEGG" id="vbh:CMV30_03775"/>
<feature type="region of interest" description="Disordered" evidence="1">
    <location>
        <begin position="1"/>
        <end position="25"/>
    </location>
</feature>
<dbReference type="RefSeq" id="WP_096054777.1">
    <property type="nucleotide sequence ID" value="NZ_CP023344.1"/>
</dbReference>
<dbReference type="EMBL" id="CP023344">
    <property type="protein sequence ID" value="ATC63145.1"/>
    <property type="molecule type" value="Genomic_DNA"/>
</dbReference>
<evidence type="ECO:0008006" key="4">
    <source>
        <dbReference type="Google" id="ProtNLM"/>
    </source>
</evidence>
<evidence type="ECO:0000313" key="2">
    <source>
        <dbReference type="EMBL" id="ATC63145.1"/>
    </source>
</evidence>
<evidence type="ECO:0000256" key="1">
    <source>
        <dbReference type="SAM" id="MobiDB-lite"/>
    </source>
</evidence>
<dbReference type="AlphaFoldDB" id="A0A290Q3A0"/>